<dbReference type="AlphaFoldDB" id="A0AA36B787"/>
<proteinExistence type="predicted"/>
<dbReference type="EMBL" id="OX597823">
    <property type="protein sequence ID" value="CAI9729198.1"/>
    <property type="molecule type" value="Genomic_DNA"/>
</dbReference>
<reference evidence="1" key="1">
    <citation type="submission" date="2023-08" db="EMBL/GenBank/DDBJ databases">
        <authorList>
            <person name="Alioto T."/>
            <person name="Alioto T."/>
            <person name="Gomez Garrido J."/>
        </authorList>
    </citation>
    <scope>NUCLEOTIDE SEQUENCE</scope>
</reference>
<organism evidence="1 2">
    <name type="scientific">Octopus vulgaris</name>
    <name type="common">Common octopus</name>
    <dbReference type="NCBI Taxonomy" id="6645"/>
    <lineage>
        <taxon>Eukaryota</taxon>
        <taxon>Metazoa</taxon>
        <taxon>Spiralia</taxon>
        <taxon>Lophotrochozoa</taxon>
        <taxon>Mollusca</taxon>
        <taxon>Cephalopoda</taxon>
        <taxon>Coleoidea</taxon>
        <taxon>Octopodiformes</taxon>
        <taxon>Octopoda</taxon>
        <taxon>Incirrata</taxon>
        <taxon>Octopodidae</taxon>
        <taxon>Octopus</taxon>
    </lineage>
</organism>
<evidence type="ECO:0000313" key="2">
    <source>
        <dbReference type="Proteomes" id="UP001162480"/>
    </source>
</evidence>
<protein>
    <submittedName>
        <fullName evidence="1">Uncharacterized protein</fullName>
    </submittedName>
</protein>
<dbReference type="Proteomes" id="UP001162480">
    <property type="component" value="Chromosome 10"/>
</dbReference>
<keyword evidence="2" id="KW-1185">Reference proteome</keyword>
<evidence type="ECO:0000313" key="1">
    <source>
        <dbReference type="EMBL" id="CAI9729198.1"/>
    </source>
</evidence>
<name>A0AA36B787_OCTVU</name>
<gene>
    <name evidence="1" type="ORF">OCTVUL_1B009481</name>
</gene>
<accession>A0AA36B787</accession>
<sequence>MNCPKKEQFYVITTGYLVDVTSHLNYLNLKPQSKNKLFPSLVNDMNAFTLKHLEALAASGSVEIFIQTDLAKRNDLVIDPFKCNIVIALTQLSIRIPEIYEVDIRYSEELYKQ</sequence>